<feature type="compositionally biased region" description="Pro residues" evidence="1">
    <location>
        <begin position="48"/>
        <end position="63"/>
    </location>
</feature>
<feature type="compositionally biased region" description="Low complexity" evidence="1">
    <location>
        <begin position="1"/>
        <end position="38"/>
    </location>
</feature>
<feature type="non-terminal residue" evidence="2">
    <location>
        <position position="1"/>
    </location>
</feature>
<name>A0A813L4F5_POLGL</name>
<sequence>APALAPAPAAAPVVPAPAAREAAPAEAPAPAERPSAVAKSWASIVRGNPPPPQRPAGTPVLPPPGNFCWLGSLILPRQSCGASAAKAQNGAPARPGSERLPSEGSAVAADHSGDARPGDNGKVQSVEPASEATKPQQPESQPKPKPTQPFVCRFGSFDLE</sequence>
<accession>A0A813L4F5</accession>
<dbReference type="AlphaFoldDB" id="A0A813L4F5"/>
<evidence type="ECO:0000313" key="2">
    <source>
        <dbReference type="EMBL" id="CAE8719588.1"/>
    </source>
</evidence>
<dbReference type="EMBL" id="CAJNNW010033583">
    <property type="protein sequence ID" value="CAE8719588.1"/>
    <property type="molecule type" value="Genomic_DNA"/>
</dbReference>
<proteinExistence type="predicted"/>
<evidence type="ECO:0000256" key="1">
    <source>
        <dbReference type="SAM" id="MobiDB-lite"/>
    </source>
</evidence>
<reference evidence="2" key="1">
    <citation type="submission" date="2021-02" db="EMBL/GenBank/DDBJ databases">
        <authorList>
            <person name="Dougan E. K."/>
            <person name="Rhodes N."/>
            <person name="Thang M."/>
            <person name="Chan C."/>
        </authorList>
    </citation>
    <scope>NUCLEOTIDE SEQUENCE</scope>
</reference>
<feature type="region of interest" description="Disordered" evidence="1">
    <location>
        <begin position="80"/>
        <end position="160"/>
    </location>
</feature>
<organism evidence="2 3">
    <name type="scientific">Polarella glacialis</name>
    <name type="common">Dinoflagellate</name>
    <dbReference type="NCBI Taxonomy" id="89957"/>
    <lineage>
        <taxon>Eukaryota</taxon>
        <taxon>Sar</taxon>
        <taxon>Alveolata</taxon>
        <taxon>Dinophyceae</taxon>
        <taxon>Suessiales</taxon>
        <taxon>Suessiaceae</taxon>
        <taxon>Polarella</taxon>
    </lineage>
</organism>
<evidence type="ECO:0000313" key="3">
    <source>
        <dbReference type="Proteomes" id="UP000626109"/>
    </source>
</evidence>
<gene>
    <name evidence="2" type="ORF">PGLA2088_LOCUS40758</name>
</gene>
<protein>
    <submittedName>
        <fullName evidence="2">Uncharacterized protein</fullName>
    </submittedName>
</protein>
<feature type="region of interest" description="Disordered" evidence="1">
    <location>
        <begin position="1"/>
        <end position="63"/>
    </location>
</feature>
<comment type="caution">
    <text evidence="2">The sequence shown here is derived from an EMBL/GenBank/DDBJ whole genome shotgun (WGS) entry which is preliminary data.</text>
</comment>
<feature type="non-terminal residue" evidence="2">
    <location>
        <position position="160"/>
    </location>
</feature>
<dbReference type="Proteomes" id="UP000626109">
    <property type="component" value="Unassembled WGS sequence"/>
</dbReference>